<evidence type="ECO:0000256" key="1">
    <source>
        <dbReference type="SAM" id="MobiDB-lite"/>
    </source>
</evidence>
<sequence length="80" mass="9184">QKEKKKGISKKKHLQRGIMTLKTWSSWDVRLRLNLSRSTYRLNSKPTTQKGQNNPAGGQKGPVSPPPFYSFFLSIIHIVF</sequence>
<evidence type="ECO:0000313" key="3">
    <source>
        <dbReference type="Proteomes" id="UP000261380"/>
    </source>
</evidence>
<name>A0A3B5MJ40_9TELE</name>
<keyword evidence="3" id="KW-1185">Reference proteome</keyword>
<feature type="region of interest" description="Disordered" evidence="1">
    <location>
        <begin position="40"/>
        <end position="65"/>
    </location>
</feature>
<dbReference type="AlphaFoldDB" id="A0A3B5MJ40"/>
<organism evidence="2 3">
    <name type="scientific">Xiphophorus couchianus</name>
    <name type="common">Monterrey platyfish</name>
    <dbReference type="NCBI Taxonomy" id="32473"/>
    <lineage>
        <taxon>Eukaryota</taxon>
        <taxon>Metazoa</taxon>
        <taxon>Chordata</taxon>
        <taxon>Craniata</taxon>
        <taxon>Vertebrata</taxon>
        <taxon>Euteleostomi</taxon>
        <taxon>Actinopterygii</taxon>
        <taxon>Neopterygii</taxon>
        <taxon>Teleostei</taxon>
        <taxon>Neoteleostei</taxon>
        <taxon>Acanthomorphata</taxon>
        <taxon>Ovalentaria</taxon>
        <taxon>Atherinomorphae</taxon>
        <taxon>Cyprinodontiformes</taxon>
        <taxon>Poeciliidae</taxon>
        <taxon>Poeciliinae</taxon>
        <taxon>Xiphophorus</taxon>
    </lineage>
</organism>
<protein>
    <submittedName>
        <fullName evidence="2">Uncharacterized protein</fullName>
    </submittedName>
</protein>
<reference evidence="2" key="2">
    <citation type="submission" date="2025-09" db="UniProtKB">
        <authorList>
            <consortium name="Ensembl"/>
        </authorList>
    </citation>
    <scope>IDENTIFICATION</scope>
</reference>
<accession>A0A3B5MJ40</accession>
<dbReference type="Ensembl" id="ENSXCOT00000023913.1">
    <property type="protein sequence ID" value="ENSXCOP00000023630.1"/>
    <property type="gene ID" value="ENSXCOG00000017654.1"/>
</dbReference>
<evidence type="ECO:0000313" key="2">
    <source>
        <dbReference type="Ensembl" id="ENSXCOP00000023630.1"/>
    </source>
</evidence>
<reference evidence="2" key="1">
    <citation type="submission" date="2025-08" db="UniProtKB">
        <authorList>
            <consortium name="Ensembl"/>
        </authorList>
    </citation>
    <scope>IDENTIFICATION</scope>
</reference>
<proteinExistence type="predicted"/>
<dbReference type="Proteomes" id="UP000261380">
    <property type="component" value="Unplaced"/>
</dbReference>
<feature type="compositionally biased region" description="Polar residues" evidence="1">
    <location>
        <begin position="40"/>
        <end position="56"/>
    </location>
</feature>